<reference evidence="1 2" key="1">
    <citation type="journal article" date="2019" name="Commun. Biol.">
        <title>The bagworm genome reveals a unique fibroin gene that provides high tensile strength.</title>
        <authorList>
            <person name="Kono N."/>
            <person name="Nakamura H."/>
            <person name="Ohtoshi R."/>
            <person name="Tomita M."/>
            <person name="Numata K."/>
            <person name="Arakawa K."/>
        </authorList>
    </citation>
    <scope>NUCLEOTIDE SEQUENCE [LARGE SCALE GENOMIC DNA]</scope>
</reference>
<comment type="caution">
    <text evidence="1">The sequence shown here is derived from an EMBL/GenBank/DDBJ whole genome shotgun (WGS) entry which is preliminary data.</text>
</comment>
<name>A0A4C1TFV9_EUMVA</name>
<evidence type="ECO:0000313" key="1">
    <source>
        <dbReference type="EMBL" id="GBP12191.1"/>
    </source>
</evidence>
<dbReference type="Proteomes" id="UP000299102">
    <property type="component" value="Unassembled WGS sequence"/>
</dbReference>
<accession>A0A4C1TFV9</accession>
<gene>
    <name evidence="1" type="ORF">EVAR_6371_1</name>
</gene>
<dbReference type="EMBL" id="BGZK01000050">
    <property type="protein sequence ID" value="GBP12191.1"/>
    <property type="molecule type" value="Genomic_DNA"/>
</dbReference>
<evidence type="ECO:0000313" key="2">
    <source>
        <dbReference type="Proteomes" id="UP000299102"/>
    </source>
</evidence>
<dbReference type="AlphaFoldDB" id="A0A4C1TFV9"/>
<keyword evidence="2" id="KW-1185">Reference proteome</keyword>
<protein>
    <submittedName>
        <fullName evidence="1">Uncharacterized protein</fullName>
    </submittedName>
</protein>
<organism evidence="1 2">
    <name type="scientific">Eumeta variegata</name>
    <name type="common">Bagworm moth</name>
    <name type="synonym">Eumeta japonica</name>
    <dbReference type="NCBI Taxonomy" id="151549"/>
    <lineage>
        <taxon>Eukaryota</taxon>
        <taxon>Metazoa</taxon>
        <taxon>Ecdysozoa</taxon>
        <taxon>Arthropoda</taxon>
        <taxon>Hexapoda</taxon>
        <taxon>Insecta</taxon>
        <taxon>Pterygota</taxon>
        <taxon>Neoptera</taxon>
        <taxon>Endopterygota</taxon>
        <taxon>Lepidoptera</taxon>
        <taxon>Glossata</taxon>
        <taxon>Ditrysia</taxon>
        <taxon>Tineoidea</taxon>
        <taxon>Psychidae</taxon>
        <taxon>Oiketicinae</taxon>
        <taxon>Eumeta</taxon>
    </lineage>
</organism>
<proteinExistence type="predicted"/>
<sequence>MPSGRDPPWYNNGRDAMIGHFGGALRPRRRGGTPPIAFTALMSSTTPRWVASYEFVGTTTAINRVTRSSLYQEPHSTGVGFDRCRRRTSLAQIVSQISTTTCELIKLVINSGRGWGFIMIGQQESVITLVGLNGNESHRKSKYENIPAFNSC</sequence>